<sequence length="106" mass="11752">MKKNILWLALLFCSLQLQAQTESIQRVNIKSPEVAAFTKVGEVPVSFYTGVPQISIPIYEVKCGKLRLPITLDYQATAIQVNQESTWVGLNWLLNAGGVVTTQTQT</sequence>
<protein>
    <submittedName>
        <fullName evidence="2">Uncharacterized protein</fullName>
    </submittedName>
</protein>
<dbReference type="AlphaFoldDB" id="A0A9X2SVQ9"/>
<reference evidence="2" key="2">
    <citation type="submission" date="2022-04" db="EMBL/GenBank/DDBJ databases">
        <authorList>
            <person name="Fokt H."/>
            <person name="Baines J."/>
        </authorList>
    </citation>
    <scope>NUCLEOTIDE SEQUENCE</scope>
    <source>
        <strain evidence="2">KH569_7</strain>
    </source>
</reference>
<evidence type="ECO:0000256" key="1">
    <source>
        <dbReference type="SAM" id="SignalP"/>
    </source>
</evidence>
<comment type="caution">
    <text evidence="2">The sequence shown here is derived from an EMBL/GenBank/DDBJ whole genome shotgun (WGS) entry which is preliminary data.</text>
</comment>
<reference evidence="2" key="1">
    <citation type="journal article" date="2022" name="Arch. Microbiol.">
        <title>Bacteroides muris sp. nov. isolated from the cecum of wild-derived house mice.</title>
        <authorList>
            <person name="Fokt H."/>
            <person name="Unni R."/>
            <person name="Repnik U."/>
            <person name="Schmitz R.A."/>
            <person name="Bramkamp M."/>
            <person name="Baines J.F."/>
            <person name="Unterweger D."/>
        </authorList>
    </citation>
    <scope>NUCLEOTIDE SEQUENCE</scope>
    <source>
        <strain evidence="2">KH569_7</strain>
    </source>
</reference>
<dbReference type="EMBL" id="JAMZEE010000020">
    <property type="protein sequence ID" value="MCR6508424.1"/>
    <property type="molecule type" value="Genomic_DNA"/>
</dbReference>
<dbReference type="Proteomes" id="UP001143810">
    <property type="component" value="Unassembled WGS sequence"/>
</dbReference>
<dbReference type="RefSeq" id="WP_257940546.1">
    <property type="nucleotide sequence ID" value="NZ_JAMZEE010000020.1"/>
</dbReference>
<evidence type="ECO:0000313" key="2">
    <source>
        <dbReference type="EMBL" id="MCR6508424.1"/>
    </source>
</evidence>
<feature type="chain" id="PRO_5040962952" evidence="1">
    <location>
        <begin position="20"/>
        <end position="106"/>
    </location>
</feature>
<accession>A0A9X2SVQ9</accession>
<organism evidence="2 3">
    <name type="scientific">Bacteroides muris</name>
    <name type="common">ex Fokt et al. 2023</name>
    <dbReference type="NCBI Taxonomy" id="2937417"/>
    <lineage>
        <taxon>Bacteria</taxon>
        <taxon>Pseudomonadati</taxon>
        <taxon>Bacteroidota</taxon>
        <taxon>Bacteroidia</taxon>
        <taxon>Bacteroidales</taxon>
        <taxon>Bacteroidaceae</taxon>
        <taxon>Bacteroides</taxon>
    </lineage>
</organism>
<proteinExistence type="predicted"/>
<feature type="signal peptide" evidence="1">
    <location>
        <begin position="1"/>
        <end position="19"/>
    </location>
</feature>
<name>A0A9X2SVQ9_9BACE</name>
<evidence type="ECO:0000313" key="3">
    <source>
        <dbReference type="Proteomes" id="UP001143810"/>
    </source>
</evidence>
<keyword evidence="1" id="KW-0732">Signal</keyword>
<gene>
    <name evidence="2" type="ORF">M1B78_09665</name>
</gene>